<comment type="caution">
    <text evidence="3">The sequence shown here is derived from an EMBL/GenBank/DDBJ whole genome shotgun (WGS) entry which is preliminary data.</text>
</comment>
<dbReference type="Proteomes" id="UP000633601">
    <property type="component" value="Unassembled WGS sequence"/>
</dbReference>
<gene>
    <name evidence="3" type="ORF">H9640_08005</name>
</gene>
<feature type="signal peptide" evidence="2">
    <location>
        <begin position="1"/>
        <end position="22"/>
    </location>
</feature>
<evidence type="ECO:0000256" key="1">
    <source>
        <dbReference type="SAM" id="MobiDB-lite"/>
    </source>
</evidence>
<evidence type="ECO:0008006" key="5">
    <source>
        <dbReference type="Google" id="ProtNLM"/>
    </source>
</evidence>
<evidence type="ECO:0000313" key="4">
    <source>
        <dbReference type="Proteomes" id="UP000633601"/>
    </source>
</evidence>
<sequence>MRSRSGLVIGALFVTLSVTGCAAPAPASAPAPVSVPAAGDDGDGGPATPGPVAVTSSGEATSAPGADGAAARERAQAWLDAAVVPPGAIRSDSSVATFTSFTGWSCGPVEELEAFWKIPGATVSETANWLRENPTADLVTTAWAPVPDDPPVDSAMVGNAPASSSHEGVVYTVMRTGDGVAVRAEIAALVAPGPCAPPPGGGTWGAPGQG</sequence>
<dbReference type="EMBL" id="JACSQE010000005">
    <property type="protein sequence ID" value="MBD7998492.1"/>
    <property type="molecule type" value="Genomic_DNA"/>
</dbReference>
<accession>A0ABR8V1D4</accession>
<proteinExistence type="predicted"/>
<dbReference type="PROSITE" id="PS51257">
    <property type="entry name" value="PROKAR_LIPOPROTEIN"/>
    <property type="match status" value="1"/>
</dbReference>
<dbReference type="RefSeq" id="WP_191790185.1">
    <property type="nucleotide sequence ID" value="NZ_JACSQE010000005.1"/>
</dbReference>
<keyword evidence="2" id="KW-0732">Signal</keyword>
<organism evidence="3 4">
    <name type="scientific">Oerskovia gallyi</name>
    <dbReference type="NCBI Taxonomy" id="2762226"/>
    <lineage>
        <taxon>Bacteria</taxon>
        <taxon>Bacillati</taxon>
        <taxon>Actinomycetota</taxon>
        <taxon>Actinomycetes</taxon>
        <taxon>Micrococcales</taxon>
        <taxon>Cellulomonadaceae</taxon>
        <taxon>Oerskovia</taxon>
    </lineage>
</organism>
<name>A0ABR8V1D4_9CELL</name>
<feature type="compositionally biased region" description="Low complexity" evidence="1">
    <location>
        <begin position="50"/>
        <end position="69"/>
    </location>
</feature>
<feature type="compositionally biased region" description="Low complexity" evidence="1">
    <location>
        <begin position="28"/>
        <end position="39"/>
    </location>
</feature>
<protein>
    <recommendedName>
        <fullName evidence="5">Secreted protein</fullName>
    </recommendedName>
</protein>
<keyword evidence="4" id="KW-1185">Reference proteome</keyword>
<feature type="region of interest" description="Disordered" evidence="1">
    <location>
        <begin position="28"/>
        <end position="71"/>
    </location>
</feature>
<evidence type="ECO:0000256" key="2">
    <source>
        <dbReference type="SAM" id="SignalP"/>
    </source>
</evidence>
<evidence type="ECO:0000313" key="3">
    <source>
        <dbReference type="EMBL" id="MBD7998492.1"/>
    </source>
</evidence>
<feature type="chain" id="PRO_5047209963" description="Secreted protein" evidence="2">
    <location>
        <begin position="23"/>
        <end position="210"/>
    </location>
</feature>
<reference evidence="3 4" key="1">
    <citation type="submission" date="2020-08" db="EMBL/GenBank/DDBJ databases">
        <title>A Genomic Blueprint of the Chicken Gut Microbiome.</title>
        <authorList>
            <person name="Gilroy R."/>
            <person name="Ravi A."/>
            <person name="Getino M."/>
            <person name="Pursley I."/>
            <person name="Horton D.L."/>
            <person name="Alikhan N.-F."/>
            <person name="Baker D."/>
            <person name="Gharbi K."/>
            <person name="Hall N."/>
            <person name="Watson M."/>
            <person name="Adriaenssens E.M."/>
            <person name="Foster-Nyarko E."/>
            <person name="Jarju S."/>
            <person name="Secka A."/>
            <person name="Antonio M."/>
            <person name="Oren A."/>
            <person name="Chaudhuri R."/>
            <person name="La Ragione R.M."/>
            <person name="Hildebrand F."/>
            <person name="Pallen M.J."/>
        </authorList>
    </citation>
    <scope>NUCLEOTIDE SEQUENCE [LARGE SCALE GENOMIC DNA]</scope>
    <source>
        <strain evidence="3 4">Sa2CUA8</strain>
    </source>
</reference>